<reference evidence="2" key="2">
    <citation type="journal article" date="2023" name="Syst. Appl. Microbiol.">
        <title>Govania unica gen. nov., sp. nov., a rare biosphere bacterium that represents a novel family in the class Alphaproteobacteria.</title>
        <authorList>
            <person name="Vandamme P."/>
            <person name="Peeters C."/>
            <person name="Hettiarachchi A."/>
            <person name="Cnockaert M."/>
            <person name="Carlier A."/>
        </authorList>
    </citation>
    <scope>NUCLEOTIDE SEQUENCE</scope>
    <source>
        <strain evidence="2">LMG 31809</strain>
    </source>
</reference>
<proteinExistence type="predicted"/>
<keyword evidence="3" id="KW-1185">Reference proteome</keyword>
<dbReference type="EMBL" id="JANWOI010000002">
    <property type="protein sequence ID" value="MDA5193318.1"/>
    <property type="molecule type" value="Genomic_DNA"/>
</dbReference>
<evidence type="ECO:0000256" key="1">
    <source>
        <dbReference type="ARBA" id="ARBA00044777"/>
    </source>
</evidence>
<dbReference type="PANTHER" id="PTHR33969">
    <property type="entry name" value="SEGREGATION AND CONDENSATION PROTEIN A"/>
    <property type="match status" value="1"/>
</dbReference>
<sequence>MSDDSADILPDQVPPLPSGEEDIERLVIDIDGFEGPLDVLLSLARTQKVDLKQISILALVEQYLLFIAAARKVRLELAADYLVMAAWLAYLKSRLLLPIEEEEEPSAEEMAAKLAHRLARLEAMREAAARLMAKDRIGRDVFTRGRPEGISISRTALYDVTLYELLKAYADYTARTRVIEMKIPRANVFSLEAALERLARMVGHAVDWTALDGFLPEFIGDQRTRRSAAASMFVAALELTRQGKLDLRQGQAYGPLYLRSRGDLPEHS</sequence>
<dbReference type="InterPro" id="IPR003768">
    <property type="entry name" value="ScpA"/>
</dbReference>
<evidence type="ECO:0000313" key="2">
    <source>
        <dbReference type="EMBL" id="MDA5193318.1"/>
    </source>
</evidence>
<gene>
    <name evidence="2" type="ORF">NYP16_05030</name>
</gene>
<dbReference type="PANTHER" id="PTHR33969:SF2">
    <property type="entry name" value="SEGREGATION AND CONDENSATION PROTEIN A"/>
    <property type="match status" value="1"/>
</dbReference>
<dbReference type="Proteomes" id="UP001141619">
    <property type="component" value="Unassembled WGS sequence"/>
</dbReference>
<accession>A0A9X3TX10</accession>
<evidence type="ECO:0000313" key="3">
    <source>
        <dbReference type="Proteomes" id="UP001141619"/>
    </source>
</evidence>
<protein>
    <recommendedName>
        <fullName evidence="1">Segregation and condensation protein A</fullName>
    </recommendedName>
</protein>
<dbReference type="AlphaFoldDB" id="A0A9X3TX10"/>
<reference evidence="2" key="1">
    <citation type="submission" date="2022-08" db="EMBL/GenBank/DDBJ databases">
        <authorList>
            <person name="Vandamme P."/>
            <person name="Hettiarachchi A."/>
            <person name="Peeters C."/>
            <person name="Cnockaert M."/>
            <person name="Carlier A."/>
        </authorList>
    </citation>
    <scope>NUCLEOTIDE SEQUENCE</scope>
    <source>
        <strain evidence="2">LMG 31809</strain>
    </source>
</reference>
<dbReference type="RefSeq" id="WP_274943021.1">
    <property type="nucleotide sequence ID" value="NZ_JANWOI010000002.1"/>
</dbReference>
<comment type="caution">
    <text evidence="2">The sequence shown here is derived from an EMBL/GenBank/DDBJ whole genome shotgun (WGS) entry which is preliminary data.</text>
</comment>
<dbReference type="Pfam" id="PF02616">
    <property type="entry name" value="SMC_ScpA"/>
    <property type="match status" value="1"/>
</dbReference>
<dbReference type="Gene3D" id="6.10.250.2410">
    <property type="match status" value="1"/>
</dbReference>
<name>A0A9X3TX10_9PROT</name>
<organism evidence="2 3">
    <name type="scientific">Govanella unica</name>
    <dbReference type="NCBI Taxonomy" id="2975056"/>
    <lineage>
        <taxon>Bacteria</taxon>
        <taxon>Pseudomonadati</taxon>
        <taxon>Pseudomonadota</taxon>
        <taxon>Alphaproteobacteria</taxon>
        <taxon>Emcibacterales</taxon>
        <taxon>Govanellaceae</taxon>
        <taxon>Govanella</taxon>
    </lineage>
</organism>